<protein>
    <submittedName>
        <fullName evidence="1">Uncharacterized protein</fullName>
    </submittedName>
</protein>
<name>A0A0D6A2L9_9LACO</name>
<evidence type="ECO:0000313" key="2">
    <source>
        <dbReference type="Proteomes" id="UP000035709"/>
    </source>
</evidence>
<sequence length="64" mass="7647">MVKVELSRFKVKKGKEKKVQEWMNFLNQHHQETVATMAGERMYVEDIFKEVIENVLIRKLGLKI</sequence>
<dbReference type="KEGG" id="lae:LBAT_0679"/>
<dbReference type="Proteomes" id="UP000035709">
    <property type="component" value="Chromosome"/>
</dbReference>
<evidence type="ECO:0000313" key="1">
    <source>
        <dbReference type="EMBL" id="BAQ57068.1"/>
    </source>
</evidence>
<dbReference type="InterPro" id="IPR046174">
    <property type="entry name" value="DUF6176"/>
</dbReference>
<dbReference type="PATRIC" id="fig|1600.4.peg.694"/>
<organism evidence="1 2">
    <name type="scientific">Lactobacillus acetotolerans</name>
    <dbReference type="NCBI Taxonomy" id="1600"/>
    <lineage>
        <taxon>Bacteria</taxon>
        <taxon>Bacillati</taxon>
        <taxon>Bacillota</taxon>
        <taxon>Bacilli</taxon>
        <taxon>Lactobacillales</taxon>
        <taxon>Lactobacillaceae</taxon>
        <taxon>Lactobacillus</taxon>
    </lineage>
</organism>
<dbReference type="EMBL" id="AP014808">
    <property type="protein sequence ID" value="BAQ57068.1"/>
    <property type="molecule type" value="Genomic_DNA"/>
</dbReference>
<keyword evidence="2" id="KW-1185">Reference proteome</keyword>
<gene>
    <name evidence="1" type="ORF">LBAT_0679</name>
</gene>
<dbReference type="AlphaFoldDB" id="A0A0D6A2L9"/>
<dbReference type="STRING" id="1600.LBAT_0679"/>
<reference evidence="1 2" key="1">
    <citation type="submission" date="2015-03" db="EMBL/GenBank/DDBJ databases">
        <title>Complete genome sequence of Lactobacillus acetotolerans NBRC 13120.</title>
        <authorList>
            <person name="Toh H."/>
            <person name="Morita H."/>
            <person name="Fujita N."/>
        </authorList>
    </citation>
    <scope>NUCLEOTIDE SEQUENCE [LARGE SCALE GENOMIC DNA]</scope>
    <source>
        <strain evidence="1 2">NBRC 13120</strain>
    </source>
</reference>
<dbReference type="Pfam" id="PF19673">
    <property type="entry name" value="DUF6176"/>
    <property type="match status" value="1"/>
</dbReference>
<proteinExistence type="predicted"/>
<accession>A0A0D6A2L9</accession>